<accession>A0ABT9ZXL5</accession>
<organism evidence="1 2">
    <name type="scientific">Evansella vedderi</name>
    <dbReference type="NCBI Taxonomy" id="38282"/>
    <lineage>
        <taxon>Bacteria</taxon>
        <taxon>Bacillati</taxon>
        <taxon>Bacillota</taxon>
        <taxon>Bacilli</taxon>
        <taxon>Bacillales</taxon>
        <taxon>Bacillaceae</taxon>
        <taxon>Evansella</taxon>
    </lineage>
</organism>
<protein>
    <submittedName>
        <fullName evidence="1">Uncharacterized protein</fullName>
    </submittedName>
</protein>
<dbReference type="RefSeq" id="WP_307326407.1">
    <property type="nucleotide sequence ID" value="NZ_JAUSUG010000011.1"/>
</dbReference>
<evidence type="ECO:0000313" key="1">
    <source>
        <dbReference type="EMBL" id="MDQ0255477.1"/>
    </source>
</evidence>
<sequence>MVKSIESPLVVGDLVNEGELAWFWWVEEHSRLAIVGDNQKTVKRRMTKSISQSVVSRDPNAVYWITGEEDQSSVQGIHPLESIMWVEEFPDPPEDFEDRHVFINQRLFFATSFLNLLARKKGMDRRELLPGASYRGHMEGPIIGFGRALERMEESPHKTWLAEQFDSLTQIDWYKTQEGFKYHLNRSGDLEERALSFLKAAWSFWTFIAQQDVPQQFLLIVEPPKELLLPDVDPGIRDIMKEAISILNYLTEVTTTTLILSSEAFFPIPELNFRHKLFFETANSDLDFWDPVNRESIDIPDLYRSWERGENEVGMWEDAATGERYLARFREAEIAFDDELLEQMKAE</sequence>
<dbReference type="Proteomes" id="UP001230005">
    <property type="component" value="Unassembled WGS sequence"/>
</dbReference>
<proteinExistence type="predicted"/>
<reference evidence="1 2" key="1">
    <citation type="submission" date="2023-07" db="EMBL/GenBank/DDBJ databases">
        <title>Genomic Encyclopedia of Type Strains, Phase IV (KMG-IV): sequencing the most valuable type-strain genomes for metagenomic binning, comparative biology and taxonomic classification.</title>
        <authorList>
            <person name="Goeker M."/>
        </authorList>
    </citation>
    <scope>NUCLEOTIDE SEQUENCE [LARGE SCALE GENOMIC DNA]</scope>
    <source>
        <strain evidence="1 2">DSM 9768</strain>
    </source>
</reference>
<comment type="caution">
    <text evidence="1">The sequence shown here is derived from an EMBL/GenBank/DDBJ whole genome shotgun (WGS) entry which is preliminary data.</text>
</comment>
<keyword evidence="2" id="KW-1185">Reference proteome</keyword>
<evidence type="ECO:0000313" key="2">
    <source>
        <dbReference type="Proteomes" id="UP001230005"/>
    </source>
</evidence>
<name>A0ABT9ZXL5_9BACI</name>
<dbReference type="EMBL" id="JAUSUG010000011">
    <property type="protein sequence ID" value="MDQ0255477.1"/>
    <property type="molecule type" value="Genomic_DNA"/>
</dbReference>
<gene>
    <name evidence="1" type="ORF">J2S74_002859</name>
</gene>